<sequence>MPLTDSAVGATHAAPSAASIPAPIAASLPAPVSPLPAEVAPPAPLETVAAAPSTHIHDSGPWISGRLFSVVPPTALAPISDLDQTWYAVTKGRHVGVTPDNALDGATTTRVSGAAHKGYTTQAAALAAFNRALEGDLVVVVPDV</sequence>
<protein>
    <submittedName>
        <fullName evidence="1">Uncharacterized protein</fullName>
    </submittedName>
</protein>
<evidence type="ECO:0000313" key="1">
    <source>
        <dbReference type="EMBL" id="KAJ7017140.1"/>
    </source>
</evidence>
<organism evidence="1 2">
    <name type="scientific">Mycena alexandri</name>
    <dbReference type="NCBI Taxonomy" id="1745969"/>
    <lineage>
        <taxon>Eukaryota</taxon>
        <taxon>Fungi</taxon>
        <taxon>Dikarya</taxon>
        <taxon>Basidiomycota</taxon>
        <taxon>Agaricomycotina</taxon>
        <taxon>Agaricomycetes</taxon>
        <taxon>Agaricomycetidae</taxon>
        <taxon>Agaricales</taxon>
        <taxon>Marasmiineae</taxon>
        <taxon>Mycenaceae</taxon>
        <taxon>Mycena</taxon>
    </lineage>
</organism>
<reference evidence="1" key="1">
    <citation type="submission" date="2023-03" db="EMBL/GenBank/DDBJ databases">
        <title>Massive genome expansion in bonnet fungi (Mycena s.s.) driven by repeated elements and novel gene families across ecological guilds.</title>
        <authorList>
            <consortium name="Lawrence Berkeley National Laboratory"/>
            <person name="Harder C.B."/>
            <person name="Miyauchi S."/>
            <person name="Viragh M."/>
            <person name="Kuo A."/>
            <person name="Thoen E."/>
            <person name="Andreopoulos B."/>
            <person name="Lu D."/>
            <person name="Skrede I."/>
            <person name="Drula E."/>
            <person name="Henrissat B."/>
            <person name="Morin E."/>
            <person name="Kohler A."/>
            <person name="Barry K."/>
            <person name="LaButti K."/>
            <person name="Morin E."/>
            <person name="Salamov A."/>
            <person name="Lipzen A."/>
            <person name="Mereny Z."/>
            <person name="Hegedus B."/>
            <person name="Baldrian P."/>
            <person name="Stursova M."/>
            <person name="Weitz H."/>
            <person name="Taylor A."/>
            <person name="Grigoriev I.V."/>
            <person name="Nagy L.G."/>
            <person name="Martin F."/>
            <person name="Kauserud H."/>
        </authorList>
    </citation>
    <scope>NUCLEOTIDE SEQUENCE</scope>
    <source>
        <strain evidence="1">CBHHK200</strain>
    </source>
</reference>
<proteinExistence type="predicted"/>
<evidence type="ECO:0000313" key="2">
    <source>
        <dbReference type="Proteomes" id="UP001218188"/>
    </source>
</evidence>
<name>A0AAD6RZE2_9AGAR</name>
<comment type="caution">
    <text evidence="1">The sequence shown here is derived from an EMBL/GenBank/DDBJ whole genome shotgun (WGS) entry which is preliminary data.</text>
</comment>
<dbReference type="Proteomes" id="UP001218188">
    <property type="component" value="Unassembled WGS sequence"/>
</dbReference>
<gene>
    <name evidence="1" type="ORF">C8F04DRAFT_1279935</name>
</gene>
<dbReference type="AlphaFoldDB" id="A0AAD6RZE2"/>
<keyword evidence="2" id="KW-1185">Reference proteome</keyword>
<accession>A0AAD6RZE2</accession>
<dbReference type="EMBL" id="JARJCM010000429">
    <property type="protein sequence ID" value="KAJ7017140.1"/>
    <property type="molecule type" value="Genomic_DNA"/>
</dbReference>